<dbReference type="Gene3D" id="3.40.1410.10">
    <property type="entry name" value="Chorismate lyase-like"/>
    <property type="match status" value="1"/>
</dbReference>
<dbReference type="InterPro" id="IPR036388">
    <property type="entry name" value="WH-like_DNA-bd_sf"/>
</dbReference>
<feature type="domain" description="HTH gntR-type" evidence="4">
    <location>
        <begin position="1"/>
        <end position="69"/>
    </location>
</feature>
<dbReference type="SUPFAM" id="SSF64288">
    <property type="entry name" value="Chorismate lyase-like"/>
    <property type="match status" value="1"/>
</dbReference>
<dbReference type="SMART" id="SM00866">
    <property type="entry name" value="UTRA"/>
    <property type="match status" value="1"/>
</dbReference>
<evidence type="ECO:0000256" key="1">
    <source>
        <dbReference type="ARBA" id="ARBA00023015"/>
    </source>
</evidence>
<keyword evidence="6" id="KW-1185">Reference proteome</keyword>
<evidence type="ECO:0000313" key="5">
    <source>
        <dbReference type="EMBL" id="NHN32851.1"/>
    </source>
</evidence>
<dbReference type="SMART" id="SM00345">
    <property type="entry name" value="HTH_GNTR"/>
    <property type="match status" value="1"/>
</dbReference>
<accession>A0ABX0JC91</accession>
<dbReference type="InterPro" id="IPR036390">
    <property type="entry name" value="WH_DNA-bd_sf"/>
</dbReference>
<name>A0ABX0JC91_9BACL</name>
<organism evidence="5 6">
    <name type="scientific">Paenibacillus agricola</name>
    <dbReference type="NCBI Taxonomy" id="2716264"/>
    <lineage>
        <taxon>Bacteria</taxon>
        <taxon>Bacillati</taxon>
        <taxon>Bacillota</taxon>
        <taxon>Bacilli</taxon>
        <taxon>Bacillales</taxon>
        <taxon>Paenibacillaceae</taxon>
        <taxon>Paenibacillus</taxon>
    </lineage>
</organism>
<dbReference type="SUPFAM" id="SSF46785">
    <property type="entry name" value="Winged helix' DNA-binding domain"/>
    <property type="match status" value="1"/>
</dbReference>
<evidence type="ECO:0000313" key="6">
    <source>
        <dbReference type="Proteomes" id="UP001165962"/>
    </source>
</evidence>
<dbReference type="CDD" id="cd07377">
    <property type="entry name" value="WHTH_GntR"/>
    <property type="match status" value="1"/>
</dbReference>
<gene>
    <name evidence="5" type="ORF">G9U52_23820</name>
</gene>
<dbReference type="Pfam" id="PF00392">
    <property type="entry name" value="GntR"/>
    <property type="match status" value="1"/>
</dbReference>
<keyword evidence="1" id="KW-0805">Transcription regulation</keyword>
<evidence type="ECO:0000256" key="3">
    <source>
        <dbReference type="ARBA" id="ARBA00023163"/>
    </source>
</evidence>
<evidence type="ECO:0000256" key="2">
    <source>
        <dbReference type="ARBA" id="ARBA00023125"/>
    </source>
</evidence>
<dbReference type="PROSITE" id="PS50949">
    <property type="entry name" value="HTH_GNTR"/>
    <property type="match status" value="1"/>
</dbReference>
<dbReference type="RefSeq" id="WP_166153141.1">
    <property type="nucleotide sequence ID" value="NZ_JAAOIW010000009.1"/>
</dbReference>
<dbReference type="InterPro" id="IPR000524">
    <property type="entry name" value="Tscrpt_reg_HTH_GntR"/>
</dbReference>
<reference evidence="5" key="1">
    <citation type="submission" date="2020-03" db="EMBL/GenBank/DDBJ databases">
        <title>Draft sequencing of Paenibacilllus sp. S3N08.</title>
        <authorList>
            <person name="Kim D.-U."/>
        </authorList>
    </citation>
    <scope>NUCLEOTIDE SEQUENCE</scope>
    <source>
        <strain evidence="5">S3N08</strain>
    </source>
</reference>
<dbReference type="Pfam" id="PF07702">
    <property type="entry name" value="UTRA"/>
    <property type="match status" value="1"/>
</dbReference>
<sequence>MPLYIQLKDVIVENIETGKWVYGDTIPTETELQKQYKISRITVRQAIGELVNSGILTRIQGKGTFVAAPKLESIRPELTSFTRDMNERGFKTKSYVMDFSIENSNERLQRVFQIADTVKVTKIERIRLVSDIPIGIHTTYLNTSITPHLQLDKYILSDESLYSALHNEGVLLGEAHETVEAVLADQQTSGYLDISVGSAVLALTRITRLQDGNVFEYSKMLYRADKYKYTNVLK</sequence>
<dbReference type="EMBL" id="JAAOIW010000009">
    <property type="protein sequence ID" value="NHN32851.1"/>
    <property type="molecule type" value="Genomic_DNA"/>
</dbReference>
<protein>
    <submittedName>
        <fullName evidence="5">GntR family transcriptional regulator</fullName>
    </submittedName>
</protein>
<dbReference type="InterPro" id="IPR011663">
    <property type="entry name" value="UTRA"/>
</dbReference>
<keyword evidence="2" id="KW-0238">DNA-binding</keyword>
<evidence type="ECO:0000259" key="4">
    <source>
        <dbReference type="PROSITE" id="PS50949"/>
    </source>
</evidence>
<dbReference type="PRINTS" id="PR00035">
    <property type="entry name" value="HTHGNTR"/>
</dbReference>
<dbReference type="Gene3D" id="1.10.10.10">
    <property type="entry name" value="Winged helix-like DNA-binding domain superfamily/Winged helix DNA-binding domain"/>
    <property type="match status" value="1"/>
</dbReference>
<keyword evidence="3" id="KW-0804">Transcription</keyword>
<dbReference type="InterPro" id="IPR050679">
    <property type="entry name" value="Bact_HTH_transcr_reg"/>
</dbReference>
<dbReference type="PANTHER" id="PTHR44846">
    <property type="entry name" value="MANNOSYL-D-GLYCERATE TRANSPORT/METABOLISM SYSTEM REPRESSOR MNGR-RELATED"/>
    <property type="match status" value="1"/>
</dbReference>
<dbReference type="PANTHER" id="PTHR44846:SF1">
    <property type="entry name" value="MANNOSYL-D-GLYCERATE TRANSPORT_METABOLISM SYSTEM REPRESSOR MNGR-RELATED"/>
    <property type="match status" value="1"/>
</dbReference>
<proteinExistence type="predicted"/>
<dbReference type="Proteomes" id="UP001165962">
    <property type="component" value="Unassembled WGS sequence"/>
</dbReference>
<comment type="caution">
    <text evidence="5">The sequence shown here is derived from an EMBL/GenBank/DDBJ whole genome shotgun (WGS) entry which is preliminary data.</text>
</comment>
<dbReference type="InterPro" id="IPR028978">
    <property type="entry name" value="Chorismate_lyase_/UTRA_dom_sf"/>
</dbReference>